<dbReference type="AlphaFoldDB" id="A0AAD9JW32"/>
<name>A0AAD9JW32_9ANNE</name>
<evidence type="ECO:0000313" key="2">
    <source>
        <dbReference type="Proteomes" id="UP001208570"/>
    </source>
</evidence>
<proteinExistence type="predicted"/>
<protein>
    <submittedName>
        <fullName evidence="1">Uncharacterized protein</fullName>
    </submittedName>
</protein>
<keyword evidence="2" id="KW-1185">Reference proteome</keyword>
<dbReference type="EMBL" id="JAODUP010000131">
    <property type="protein sequence ID" value="KAK2160519.1"/>
    <property type="molecule type" value="Genomic_DNA"/>
</dbReference>
<comment type="caution">
    <text evidence="1">The sequence shown here is derived from an EMBL/GenBank/DDBJ whole genome shotgun (WGS) entry which is preliminary data.</text>
</comment>
<evidence type="ECO:0000313" key="1">
    <source>
        <dbReference type="EMBL" id="KAK2160519.1"/>
    </source>
</evidence>
<accession>A0AAD9JW32</accession>
<reference evidence="1" key="1">
    <citation type="journal article" date="2023" name="Mol. Biol. Evol.">
        <title>Third-Generation Sequencing Reveals the Adaptive Role of the Epigenome in Three Deep-Sea Polychaetes.</title>
        <authorList>
            <person name="Perez M."/>
            <person name="Aroh O."/>
            <person name="Sun Y."/>
            <person name="Lan Y."/>
            <person name="Juniper S.K."/>
            <person name="Young C.R."/>
            <person name="Angers B."/>
            <person name="Qian P.Y."/>
        </authorList>
    </citation>
    <scope>NUCLEOTIDE SEQUENCE</scope>
    <source>
        <strain evidence="1">P08H-3</strain>
    </source>
</reference>
<dbReference type="Proteomes" id="UP001208570">
    <property type="component" value="Unassembled WGS sequence"/>
</dbReference>
<sequence>MFNKIKRQMKSMYCTKQLEDNKK</sequence>
<organism evidence="1 2">
    <name type="scientific">Paralvinella palmiformis</name>
    <dbReference type="NCBI Taxonomy" id="53620"/>
    <lineage>
        <taxon>Eukaryota</taxon>
        <taxon>Metazoa</taxon>
        <taxon>Spiralia</taxon>
        <taxon>Lophotrochozoa</taxon>
        <taxon>Annelida</taxon>
        <taxon>Polychaeta</taxon>
        <taxon>Sedentaria</taxon>
        <taxon>Canalipalpata</taxon>
        <taxon>Terebellida</taxon>
        <taxon>Terebelliformia</taxon>
        <taxon>Alvinellidae</taxon>
        <taxon>Paralvinella</taxon>
    </lineage>
</organism>
<gene>
    <name evidence="1" type="ORF">LSH36_131g00012</name>
</gene>